<keyword evidence="3" id="KW-0949">S-adenosyl-L-methionine</keyword>
<dbReference type="EMBL" id="JBHSMH010000041">
    <property type="protein sequence ID" value="MFC5469725.1"/>
    <property type="molecule type" value="Genomic_DNA"/>
</dbReference>
<evidence type="ECO:0000313" key="6">
    <source>
        <dbReference type="Proteomes" id="UP001596105"/>
    </source>
</evidence>
<keyword evidence="1 5" id="KW-0489">Methyltransferase</keyword>
<evidence type="ECO:0000256" key="3">
    <source>
        <dbReference type="ARBA" id="ARBA00022691"/>
    </source>
</evidence>
<dbReference type="PANTHER" id="PTHR43464:SF19">
    <property type="entry name" value="UBIQUINONE BIOSYNTHESIS O-METHYLTRANSFERASE, MITOCHONDRIAL"/>
    <property type="match status" value="1"/>
</dbReference>
<proteinExistence type="predicted"/>
<comment type="caution">
    <text evidence="5">The sequence shown here is derived from an EMBL/GenBank/DDBJ whole genome shotgun (WGS) entry which is preliminary data.</text>
</comment>
<dbReference type="RefSeq" id="WP_209745403.1">
    <property type="nucleotide sequence ID" value="NZ_JBHSMH010000041.1"/>
</dbReference>
<feature type="domain" description="Methyltransferase" evidence="4">
    <location>
        <begin position="51"/>
        <end position="154"/>
    </location>
</feature>
<keyword evidence="6" id="KW-1185">Reference proteome</keyword>
<dbReference type="PANTHER" id="PTHR43464">
    <property type="entry name" value="METHYLTRANSFERASE"/>
    <property type="match status" value="1"/>
</dbReference>
<dbReference type="InterPro" id="IPR029063">
    <property type="entry name" value="SAM-dependent_MTases_sf"/>
</dbReference>
<reference evidence="6" key="1">
    <citation type="journal article" date="2019" name="Int. J. Syst. Evol. Microbiol.">
        <title>The Global Catalogue of Microorganisms (GCM) 10K type strain sequencing project: providing services to taxonomists for standard genome sequencing and annotation.</title>
        <authorList>
            <consortium name="The Broad Institute Genomics Platform"/>
            <consortium name="The Broad Institute Genome Sequencing Center for Infectious Disease"/>
            <person name="Wu L."/>
            <person name="Ma J."/>
        </authorList>
    </citation>
    <scope>NUCLEOTIDE SEQUENCE [LARGE SCALE GENOMIC DNA]</scope>
    <source>
        <strain evidence="6">CCUG 57113</strain>
    </source>
</reference>
<dbReference type="InterPro" id="IPR025714">
    <property type="entry name" value="Methyltranfer_dom"/>
</dbReference>
<sequence length="211" mass="24233">MNPITRSLQEHYQQTFIKHGPNERGVDWGAKKDIVLRYRNMLSVILPGQQSDVSLLDVGCGYGGLLEYIDHSNFAETQIQYTGIDVVSEMITYARSHQKFDSGSFAVADILSYNPADHFDYVVCNGILTQKLQTSHLEMEKYLKQIVEKMFALCRIGIAFNVMTTKVNFMAPNLFYLNPVELFAYCMNQFGGKVKVDHSYPLYEYTVYIYK</sequence>
<dbReference type="SUPFAM" id="SSF53335">
    <property type="entry name" value="S-adenosyl-L-methionine-dependent methyltransferases"/>
    <property type="match status" value="1"/>
</dbReference>
<keyword evidence="2" id="KW-0808">Transferase</keyword>
<dbReference type="Gene3D" id="3.40.50.150">
    <property type="entry name" value="Vaccinia Virus protein VP39"/>
    <property type="match status" value="1"/>
</dbReference>
<evidence type="ECO:0000259" key="4">
    <source>
        <dbReference type="Pfam" id="PF13847"/>
    </source>
</evidence>
<name>A0ABW0LV16_9BACL</name>
<dbReference type="Pfam" id="PF13847">
    <property type="entry name" value="Methyltransf_31"/>
    <property type="match status" value="1"/>
</dbReference>
<accession>A0ABW0LV16</accession>
<dbReference type="CDD" id="cd02440">
    <property type="entry name" value="AdoMet_MTases"/>
    <property type="match status" value="1"/>
</dbReference>
<dbReference type="Proteomes" id="UP001596105">
    <property type="component" value="Unassembled WGS sequence"/>
</dbReference>
<gene>
    <name evidence="5" type="ORF">ACFPPD_13410</name>
</gene>
<evidence type="ECO:0000256" key="2">
    <source>
        <dbReference type="ARBA" id="ARBA00022679"/>
    </source>
</evidence>
<evidence type="ECO:0000313" key="5">
    <source>
        <dbReference type="EMBL" id="MFC5469725.1"/>
    </source>
</evidence>
<evidence type="ECO:0000256" key="1">
    <source>
        <dbReference type="ARBA" id="ARBA00022603"/>
    </source>
</evidence>
<dbReference type="GO" id="GO:0008168">
    <property type="term" value="F:methyltransferase activity"/>
    <property type="evidence" value="ECO:0007669"/>
    <property type="project" value="UniProtKB-KW"/>
</dbReference>
<organism evidence="5 6">
    <name type="scientific">Cohnella suwonensis</name>
    <dbReference type="NCBI Taxonomy" id="696072"/>
    <lineage>
        <taxon>Bacteria</taxon>
        <taxon>Bacillati</taxon>
        <taxon>Bacillota</taxon>
        <taxon>Bacilli</taxon>
        <taxon>Bacillales</taxon>
        <taxon>Paenibacillaceae</taxon>
        <taxon>Cohnella</taxon>
    </lineage>
</organism>
<dbReference type="GO" id="GO:0032259">
    <property type="term" value="P:methylation"/>
    <property type="evidence" value="ECO:0007669"/>
    <property type="project" value="UniProtKB-KW"/>
</dbReference>
<protein>
    <submittedName>
        <fullName evidence="5">Class I SAM-dependent methyltransferase</fullName>
    </submittedName>
</protein>